<dbReference type="InterPro" id="IPR036361">
    <property type="entry name" value="SAP_dom_sf"/>
</dbReference>
<reference evidence="15" key="1">
    <citation type="journal article" date="2010" name="Genome Biol.">
        <title>Genome sequence of the necrotrophic plant pathogen Pythium ultimum reveals original pathogenicity mechanisms and effector repertoire.</title>
        <authorList>
            <person name="Levesque C.A."/>
            <person name="Brouwer H."/>
            <person name="Cano L."/>
            <person name="Hamilton J.P."/>
            <person name="Holt C."/>
            <person name="Huitema E."/>
            <person name="Raffaele S."/>
            <person name="Robideau G.P."/>
            <person name="Thines M."/>
            <person name="Win J."/>
            <person name="Zerillo M.M."/>
            <person name="Beakes G.W."/>
            <person name="Boore J.L."/>
            <person name="Busam D."/>
            <person name="Dumas B."/>
            <person name="Ferriera S."/>
            <person name="Fuerstenberg S.I."/>
            <person name="Gachon C.M."/>
            <person name="Gaulin E."/>
            <person name="Govers F."/>
            <person name="Grenville-Briggs L."/>
            <person name="Horner N."/>
            <person name="Hostetler J."/>
            <person name="Jiang R.H."/>
            <person name="Johnson J."/>
            <person name="Krajaejun T."/>
            <person name="Lin H."/>
            <person name="Meijer H.J."/>
            <person name="Moore B."/>
            <person name="Morris P."/>
            <person name="Phuntmart V."/>
            <person name="Puiu D."/>
            <person name="Shetty J."/>
            <person name="Stajich J.E."/>
            <person name="Tripathy S."/>
            <person name="Wawra S."/>
            <person name="van West P."/>
            <person name="Whitty B.R."/>
            <person name="Coutinho P.M."/>
            <person name="Henrissat B."/>
            <person name="Martin F."/>
            <person name="Thomas P.D."/>
            <person name="Tyler B.M."/>
            <person name="De Vries R.P."/>
            <person name="Kamoun S."/>
            <person name="Yandell M."/>
            <person name="Tisserat N."/>
            <person name="Buell C.R."/>
        </authorList>
    </citation>
    <scope>NUCLEOTIDE SEQUENCE</scope>
    <source>
        <strain evidence="15">DAOM:BR144</strain>
    </source>
</reference>
<dbReference type="AlphaFoldDB" id="K3X6A7"/>
<dbReference type="UniPathway" id="UPA00886"/>
<evidence type="ECO:0000256" key="9">
    <source>
        <dbReference type="ARBA" id="ARBA00023242"/>
    </source>
</evidence>
<dbReference type="GO" id="GO:0005634">
    <property type="term" value="C:nucleus"/>
    <property type="evidence" value="ECO:0007669"/>
    <property type="project" value="UniProtKB-SubCell"/>
</dbReference>
<dbReference type="Pfam" id="PF00628">
    <property type="entry name" value="PHD"/>
    <property type="match status" value="1"/>
</dbReference>
<feature type="region of interest" description="Disordered" evidence="11">
    <location>
        <begin position="517"/>
        <end position="571"/>
    </location>
</feature>
<keyword evidence="7" id="KW-0833">Ubl conjugation pathway</keyword>
<comment type="subcellular location">
    <subcellularLocation>
        <location evidence="1">Nucleus</location>
    </subcellularLocation>
</comment>
<dbReference type="SUPFAM" id="SSF68906">
    <property type="entry name" value="SAP domain"/>
    <property type="match status" value="1"/>
</dbReference>
<sequence length="653" mass="72026">MSRLRGIRDKLNQMRIPELRNVLVDLNLARSGRKSELVERIAMALEVVKAAENTSNHATATFYTDQLSAGLRSIDAQMRASRPQMHGGSSHTASPVTATHNQPNAQYHHSAATQQHRSIPAYHSVPYPGSNHHRSAHAVPSPLSTGSSIMRPSSAGIRQPSRPFSSNADGSMTLVLRYPHELNGARCFCHGEKPSGTVVKCLQCRKGFHGKCHQIPPAMTEWYCEQCRADIYDPFYVTKSQIIPGHTVQFQRTPALYRFSYSITDKDINDMYSKRDMKPGAMTPGTLELQLRCFALKDELANGTCWPSSTQVSVNGFNVPIVQRAPPGQANPSKVLRELPANLFPFTRVGVNKVEIRTNENPGIFVFMVHIVEVRDIKELVQEVVLASENITYEKAKREVIKSFGDEDEDDVVALSTILSVRCPLGLCVMNLPARGLYCKHLQCFDLRTFIQFSKKARSKAYRCTICHNFIKLSDLRIDPYFKKLLTDVENDEDLEEVEIMPDASWRRRITEDATAAPAMKKVKTEHVETATGSSAVPSTTNVFESNGGSTAPGSATNNANSSVTATGSSAAAPFEIDLSLTSDEEEEDERPAAPIPSMPPVAARAPASTTLAHPPPQPSNSGSTILLDDDVSVLTVDSDRMERRRNSQTHSE</sequence>
<dbReference type="PANTHER" id="PTHR10782">
    <property type="entry name" value="ZINC FINGER MIZ DOMAIN-CONTAINING PROTEIN"/>
    <property type="match status" value="1"/>
</dbReference>
<evidence type="ECO:0000313" key="14">
    <source>
        <dbReference type="EnsemblProtists" id="PYU1_T012756"/>
    </source>
</evidence>
<dbReference type="GO" id="GO:0008270">
    <property type="term" value="F:zinc ion binding"/>
    <property type="evidence" value="ECO:0007669"/>
    <property type="project" value="UniProtKB-KW"/>
</dbReference>
<proteinExistence type="inferred from homology"/>
<evidence type="ECO:0000256" key="3">
    <source>
        <dbReference type="ARBA" id="ARBA00005383"/>
    </source>
</evidence>
<dbReference type="InterPro" id="IPR019786">
    <property type="entry name" value="Zinc_finger_PHD-type_CS"/>
</dbReference>
<evidence type="ECO:0000256" key="7">
    <source>
        <dbReference type="ARBA" id="ARBA00022786"/>
    </source>
</evidence>
<keyword evidence="8" id="KW-0862">Zinc</keyword>
<evidence type="ECO:0000259" key="13">
    <source>
        <dbReference type="PROSITE" id="PS51044"/>
    </source>
</evidence>
<dbReference type="GO" id="GO:0000785">
    <property type="term" value="C:chromatin"/>
    <property type="evidence" value="ECO:0007669"/>
    <property type="project" value="TreeGrafter"/>
</dbReference>
<dbReference type="eggNOG" id="KOG2169">
    <property type="taxonomic scope" value="Eukaryota"/>
</dbReference>
<feature type="compositionally biased region" description="Low complexity" evidence="11">
    <location>
        <begin position="554"/>
        <end position="571"/>
    </location>
</feature>
<keyword evidence="5" id="KW-0479">Metal-binding</keyword>
<evidence type="ECO:0000256" key="11">
    <source>
        <dbReference type="SAM" id="MobiDB-lite"/>
    </source>
</evidence>
<evidence type="ECO:0000256" key="10">
    <source>
        <dbReference type="PROSITE-ProRule" id="PRU00452"/>
    </source>
</evidence>
<keyword evidence="15" id="KW-1185">Reference proteome</keyword>
<dbReference type="PROSITE" id="PS01359">
    <property type="entry name" value="ZF_PHD_1"/>
    <property type="match status" value="1"/>
</dbReference>
<feature type="compositionally biased region" description="Polar residues" evidence="11">
    <location>
        <begin position="142"/>
        <end position="151"/>
    </location>
</feature>
<feature type="compositionally biased region" description="Basic and acidic residues" evidence="11">
    <location>
        <begin position="638"/>
        <end position="653"/>
    </location>
</feature>
<feature type="region of interest" description="Disordered" evidence="11">
    <location>
        <begin position="583"/>
        <end position="653"/>
    </location>
</feature>
<dbReference type="InterPro" id="IPR004181">
    <property type="entry name" value="Znf_MIZ"/>
</dbReference>
<evidence type="ECO:0000259" key="12">
    <source>
        <dbReference type="PROSITE" id="PS50800"/>
    </source>
</evidence>
<evidence type="ECO:0000256" key="4">
    <source>
        <dbReference type="ARBA" id="ARBA00022679"/>
    </source>
</evidence>
<accession>K3X6A7</accession>
<dbReference type="Pfam" id="PF02891">
    <property type="entry name" value="zf-MIZ"/>
    <property type="match status" value="1"/>
</dbReference>
<comment type="similarity">
    <text evidence="3">Belongs to the PIAS family.</text>
</comment>
<dbReference type="OMA" id="CWPASTQ"/>
<dbReference type="HOGENOM" id="CLU_362706_0_0_1"/>
<evidence type="ECO:0000256" key="5">
    <source>
        <dbReference type="ARBA" id="ARBA00022723"/>
    </source>
</evidence>
<dbReference type="GO" id="GO:0016925">
    <property type="term" value="P:protein sumoylation"/>
    <property type="evidence" value="ECO:0007669"/>
    <property type="project" value="UniProtKB-UniPathway"/>
</dbReference>
<dbReference type="PROSITE" id="PS50800">
    <property type="entry name" value="SAP"/>
    <property type="match status" value="1"/>
</dbReference>
<dbReference type="Pfam" id="PF02037">
    <property type="entry name" value="SAP"/>
    <property type="match status" value="1"/>
</dbReference>
<dbReference type="Pfam" id="PF25527">
    <property type="entry name" value="GBD-like_ZMIZ1_ZMIZ2"/>
    <property type="match status" value="1"/>
</dbReference>
<dbReference type="InterPro" id="IPR003034">
    <property type="entry name" value="SAP_dom"/>
</dbReference>
<comment type="pathway">
    <text evidence="2">Protein modification; protein sumoylation.</text>
</comment>
<dbReference type="EnsemblProtists" id="PYU1_T012756">
    <property type="protein sequence ID" value="PYU1_T012756"/>
    <property type="gene ID" value="PYU1_G012730"/>
</dbReference>
<dbReference type="CDD" id="cd16650">
    <property type="entry name" value="SP-RING_PIAS-like"/>
    <property type="match status" value="1"/>
</dbReference>
<protein>
    <recommendedName>
        <fullName evidence="16">SP-RING-type domain-containing protein</fullName>
    </recommendedName>
</protein>
<dbReference type="InterPro" id="IPR038654">
    <property type="entry name" value="PINIT_sf"/>
</dbReference>
<dbReference type="InterPro" id="IPR013083">
    <property type="entry name" value="Znf_RING/FYVE/PHD"/>
</dbReference>
<dbReference type="SMART" id="SM00513">
    <property type="entry name" value="SAP"/>
    <property type="match status" value="1"/>
</dbReference>
<dbReference type="InParanoid" id="K3X6A7"/>
<dbReference type="Proteomes" id="UP000019132">
    <property type="component" value="Unassembled WGS sequence"/>
</dbReference>
<evidence type="ECO:0000256" key="2">
    <source>
        <dbReference type="ARBA" id="ARBA00004718"/>
    </source>
</evidence>
<evidence type="ECO:0008006" key="16">
    <source>
        <dbReference type="Google" id="ProtNLM"/>
    </source>
</evidence>
<dbReference type="SUPFAM" id="SSF57903">
    <property type="entry name" value="FYVE/PHD zinc finger"/>
    <property type="match status" value="1"/>
</dbReference>
<feature type="compositionally biased region" description="Polar residues" evidence="11">
    <location>
        <begin position="87"/>
        <end position="117"/>
    </location>
</feature>
<evidence type="ECO:0000256" key="6">
    <source>
        <dbReference type="ARBA" id="ARBA00022771"/>
    </source>
</evidence>
<reference evidence="15" key="2">
    <citation type="submission" date="2010-04" db="EMBL/GenBank/DDBJ databases">
        <authorList>
            <person name="Buell R."/>
            <person name="Hamilton J."/>
            <person name="Hostetler J."/>
        </authorList>
    </citation>
    <scope>NUCLEOTIDE SEQUENCE [LARGE SCALE GENOMIC DNA]</scope>
    <source>
        <strain evidence="15">DAOM:BR144</strain>
    </source>
</reference>
<feature type="domain" description="SP-RING-type" evidence="13">
    <location>
        <begin position="408"/>
        <end position="491"/>
    </location>
</feature>
<dbReference type="InterPro" id="IPR057847">
    <property type="entry name" value="ZMIZ1/ZMIZ2_GBD-like"/>
</dbReference>
<dbReference type="Gene3D" id="3.30.40.10">
    <property type="entry name" value="Zinc/RING finger domain, C3HC4 (zinc finger)"/>
    <property type="match status" value="2"/>
</dbReference>
<dbReference type="Gene3D" id="2.60.120.780">
    <property type="entry name" value="PINIT domain"/>
    <property type="match status" value="1"/>
</dbReference>
<dbReference type="VEuPathDB" id="FungiDB:PYU1_G012730"/>
<keyword evidence="9" id="KW-0539">Nucleus</keyword>
<evidence type="ECO:0000313" key="15">
    <source>
        <dbReference type="Proteomes" id="UP000019132"/>
    </source>
</evidence>
<feature type="region of interest" description="Disordered" evidence="11">
    <location>
        <begin position="81"/>
        <end position="168"/>
    </location>
</feature>
<organism evidence="14 15">
    <name type="scientific">Globisporangium ultimum (strain ATCC 200006 / CBS 805.95 / DAOM BR144)</name>
    <name type="common">Pythium ultimum</name>
    <dbReference type="NCBI Taxonomy" id="431595"/>
    <lineage>
        <taxon>Eukaryota</taxon>
        <taxon>Sar</taxon>
        <taxon>Stramenopiles</taxon>
        <taxon>Oomycota</taxon>
        <taxon>Peronosporomycetes</taxon>
        <taxon>Pythiales</taxon>
        <taxon>Pythiaceae</taxon>
        <taxon>Globisporangium</taxon>
    </lineage>
</organism>
<feature type="domain" description="SAP" evidence="12">
    <location>
        <begin position="11"/>
        <end position="45"/>
    </location>
</feature>
<name>K3X6A7_GLOUD</name>
<evidence type="ECO:0000256" key="8">
    <source>
        <dbReference type="ARBA" id="ARBA00022833"/>
    </source>
</evidence>
<dbReference type="PROSITE" id="PS51044">
    <property type="entry name" value="ZF_SP_RING"/>
    <property type="match status" value="1"/>
</dbReference>
<dbReference type="STRING" id="431595.K3X6A7"/>
<dbReference type="PANTHER" id="PTHR10782:SF4">
    <property type="entry name" value="TONALLI, ISOFORM E"/>
    <property type="match status" value="1"/>
</dbReference>
<evidence type="ECO:0000256" key="1">
    <source>
        <dbReference type="ARBA" id="ARBA00004123"/>
    </source>
</evidence>
<dbReference type="InterPro" id="IPR019787">
    <property type="entry name" value="Znf_PHD-finger"/>
</dbReference>
<dbReference type="SMART" id="SM00249">
    <property type="entry name" value="PHD"/>
    <property type="match status" value="1"/>
</dbReference>
<feature type="compositionally biased region" description="Polar residues" evidence="11">
    <location>
        <begin position="531"/>
        <end position="553"/>
    </location>
</feature>
<keyword evidence="4" id="KW-0808">Transferase</keyword>
<dbReference type="CDD" id="cd15489">
    <property type="entry name" value="PHD_SF"/>
    <property type="match status" value="1"/>
</dbReference>
<dbReference type="EMBL" id="GL376588">
    <property type="status" value="NOT_ANNOTATED_CDS"/>
    <property type="molecule type" value="Genomic_DNA"/>
</dbReference>
<dbReference type="InterPro" id="IPR001965">
    <property type="entry name" value="Znf_PHD"/>
</dbReference>
<dbReference type="GO" id="GO:0061665">
    <property type="term" value="F:SUMO ligase activity"/>
    <property type="evidence" value="ECO:0007669"/>
    <property type="project" value="TreeGrafter"/>
</dbReference>
<reference evidence="14" key="3">
    <citation type="submission" date="2015-02" db="UniProtKB">
        <authorList>
            <consortium name="EnsemblProtists"/>
        </authorList>
    </citation>
    <scope>IDENTIFICATION</scope>
    <source>
        <strain evidence="14">DAOM BR144</strain>
    </source>
</reference>
<dbReference type="Gene3D" id="1.10.720.30">
    <property type="entry name" value="SAP domain"/>
    <property type="match status" value="1"/>
</dbReference>
<keyword evidence="6 10" id="KW-0863">Zinc-finger</keyword>
<dbReference type="InterPro" id="IPR011011">
    <property type="entry name" value="Znf_FYVE_PHD"/>
</dbReference>